<sequence>MQSSPGDASTESSSHFLFASSNFLRLWSRRYRWVIGGVAFTTIFLFLFYSYGHQQPLPPSRTTASRPVDWSEFAYTQYVTNGAYLCNSVMFFEALHRLSSRADRVLMYPSTMLESEQDTSDNARLILKARDDYNAKLVPVTVQHRTGADATWADSFTKLLAFNQTQYKRVLSIDSDSILLQHMDELFLLPPVPVAMPRAYWLYPDKEILSSQVILIEPTEKEFARVMEKVSAAGANDYDMEIVNELYRDSALVLPHRPYDMLTAEFRGSDHSKYLGSDREPWDPVMVYNEAKLAHFSDWPVPKPWLSTPADLREKMQPDCTTNAAGEQDCMRFNLPNFSNPPRRVLRNIVAFAGVLIVILTTQILLVQWRRASPAAHTGPSVAEDSQNAPEVVKKPVFYPPMGQIPWWTTEQERPKFAYAQYATNLDYLCNSIINFTKLRRYGVKYDLVLIYPTEWSEGTSKEAKAISKIREHLPDIHLRPFDVISTSKGDSTWRDSLTKFHSFALTEWTRVLAFDSDSLVLNSMDHYFLSPLATVAMPRAYWLSEKDKDTNIAKQVLGSHVMLLEPNEDRYQKIIEEAKRSGEFDMEVLNHLFKDSAMILPHRRLALLTGEFRNKDHSKYLAPDMDEEWNAMGEVSRSVLVHFSDWPLPKPCKHRTKEQFENIMPECPDDDMGAPDSLDVRIK</sequence>
<dbReference type="OrthoDB" id="2014201at2759"/>
<reference evidence="2" key="1">
    <citation type="submission" date="2021-10" db="EMBL/GenBank/DDBJ databases">
        <authorList>
            <person name="Piombo E."/>
        </authorList>
    </citation>
    <scope>NUCLEOTIDE SEQUENCE</scope>
</reference>
<dbReference type="EMBL" id="CABFNQ020000730">
    <property type="protein sequence ID" value="CAH0027670.1"/>
    <property type="molecule type" value="Genomic_DNA"/>
</dbReference>
<evidence type="ECO:0008006" key="4">
    <source>
        <dbReference type="Google" id="ProtNLM"/>
    </source>
</evidence>
<keyword evidence="1" id="KW-1133">Transmembrane helix</keyword>
<dbReference type="InterPro" id="IPR029044">
    <property type="entry name" value="Nucleotide-diphossugar_trans"/>
</dbReference>
<evidence type="ECO:0000256" key="1">
    <source>
        <dbReference type="SAM" id="Phobius"/>
    </source>
</evidence>
<gene>
    <name evidence="2" type="ORF">CRHIZ90672A_00001636</name>
</gene>
<feature type="transmembrane region" description="Helical" evidence="1">
    <location>
        <begin position="31"/>
        <end position="51"/>
    </location>
</feature>
<keyword evidence="1" id="KW-0472">Membrane</keyword>
<evidence type="ECO:0000313" key="2">
    <source>
        <dbReference type="EMBL" id="CAH0027670.1"/>
    </source>
</evidence>
<dbReference type="SUPFAM" id="SSF53448">
    <property type="entry name" value="Nucleotide-diphospho-sugar transferases"/>
    <property type="match status" value="2"/>
</dbReference>
<dbReference type="InterPro" id="IPR050587">
    <property type="entry name" value="GNT1/Glycosyltrans_8"/>
</dbReference>
<accession>A0A9N9YNG4</accession>
<keyword evidence="1" id="KW-0812">Transmembrane</keyword>
<dbReference type="Gene3D" id="3.90.550.10">
    <property type="entry name" value="Spore Coat Polysaccharide Biosynthesis Protein SpsA, Chain A"/>
    <property type="match status" value="2"/>
</dbReference>
<comment type="caution">
    <text evidence="2">The sequence shown here is derived from an EMBL/GenBank/DDBJ whole genome shotgun (WGS) entry which is preliminary data.</text>
</comment>
<keyword evidence="3" id="KW-1185">Reference proteome</keyword>
<evidence type="ECO:0000313" key="3">
    <source>
        <dbReference type="Proteomes" id="UP000696573"/>
    </source>
</evidence>
<name>A0A9N9YNG4_9HYPO</name>
<dbReference type="AlphaFoldDB" id="A0A9N9YNG4"/>
<proteinExistence type="predicted"/>
<feature type="transmembrane region" description="Helical" evidence="1">
    <location>
        <begin position="349"/>
        <end position="369"/>
    </location>
</feature>
<dbReference type="Proteomes" id="UP000696573">
    <property type="component" value="Unassembled WGS sequence"/>
</dbReference>
<protein>
    <recommendedName>
        <fullName evidence="4">Glucose N-acetyltransferase 1</fullName>
    </recommendedName>
</protein>
<dbReference type="PANTHER" id="PTHR11183">
    <property type="entry name" value="GLYCOGENIN SUBFAMILY MEMBER"/>
    <property type="match status" value="1"/>
</dbReference>
<organism evidence="2 3">
    <name type="scientific">Clonostachys rhizophaga</name>
    <dbReference type="NCBI Taxonomy" id="160324"/>
    <lineage>
        <taxon>Eukaryota</taxon>
        <taxon>Fungi</taxon>
        <taxon>Dikarya</taxon>
        <taxon>Ascomycota</taxon>
        <taxon>Pezizomycotina</taxon>
        <taxon>Sordariomycetes</taxon>
        <taxon>Hypocreomycetidae</taxon>
        <taxon>Hypocreales</taxon>
        <taxon>Bionectriaceae</taxon>
        <taxon>Clonostachys</taxon>
    </lineage>
</organism>